<dbReference type="InterPro" id="IPR013249">
    <property type="entry name" value="RNA_pol_sigma70_r4_t2"/>
</dbReference>
<dbReference type="RefSeq" id="WP_093315341.1">
    <property type="nucleotide sequence ID" value="NZ_FNPV01000011.1"/>
</dbReference>
<evidence type="ECO:0000313" key="3">
    <source>
        <dbReference type="Proteomes" id="UP000199230"/>
    </source>
</evidence>
<dbReference type="STRING" id="159292.SAMN05192546_11159"/>
<accession>A0A1H3R114</accession>
<organism evidence="2 3">
    <name type="scientific">Tindallia californiensis</name>
    <dbReference type="NCBI Taxonomy" id="159292"/>
    <lineage>
        <taxon>Bacteria</taxon>
        <taxon>Bacillati</taxon>
        <taxon>Bacillota</taxon>
        <taxon>Clostridia</taxon>
        <taxon>Peptostreptococcales</taxon>
        <taxon>Tindalliaceae</taxon>
        <taxon>Tindallia</taxon>
    </lineage>
</organism>
<dbReference type="OrthoDB" id="3242975at2"/>
<dbReference type="Pfam" id="PF08281">
    <property type="entry name" value="Sigma70_r4_2"/>
    <property type="match status" value="1"/>
</dbReference>
<protein>
    <submittedName>
        <fullName evidence="2">Sigma-70, region 4</fullName>
    </submittedName>
</protein>
<dbReference type="EMBL" id="FNPV01000011">
    <property type="protein sequence ID" value="SDZ19001.1"/>
    <property type="molecule type" value="Genomic_DNA"/>
</dbReference>
<sequence length="140" mass="16910">MKITKKELQEYCWLKQNIRRNEERLFELQEQARFKSREMKEDNTKCTPENGDRIGNYVSEIIIVRDIINRDLQKAYRVQAKILKAINTLPEREKLLMTLRYIDCLTWEEVAAEMGYTWQHLHRIHPKCLDVLSGRDRMRA</sequence>
<reference evidence="2 3" key="1">
    <citation type="submission" date="2016-10" db="EMBL/GenBank/DDBJ databases">
        <authorList>
            <person name="de Groot N.N."/>
        </authorList>
    </citation>
    <scope>NUCLEOTIDE SEQUENCE [LARGE SCALE GENOMIC DNA]</scope>
    <source>
        <strain evidence="2 3">APO</strain>
    </source>
</reference>
<dbReference type="SUPFAM" id="SSF88659">
    <property type="entry name" value="Sigma3 and sigma4 domains of RNA polymerase sigma factors"/>
    <property type="match status" value="1"/>
</dbReference>
<feature type="domain" description="RNA polymerase sigma factor 70 region 4 type 2" evidence="1">
    <location>
        <begin position="81"/>
        <end position="115"/>
    </location>
</feature>
<dbReference type="InterPro" id="IPR013324">
    <property type="entry name" value="RNA_pol_sigma_r3/r4-like"/>
</dbReference>
<evidence type="ECO:0000259" key="1">
    <source>
        <dbReference type="Pfam" id="PF08281"/>
    </source>
</evidence>
<dbReference type="Gene3D" id="1.20.140.160">
    <property type="match status" value="1"/>
</dbReference>
<dbReference type="GO" id="GO:0003700">
    <property type="term" value="F:DNA-binding transcription factor activity"/>
    <property type="evidence" value="ECO:0007669"/>
    <property type="project" value="InterPro"/>
</dbReference>
<gene>
    <name evidence="2" type="ORF">SAMN05192546_11159</name>
</gene>
<evidence type="ECO:0000313" key="2">
    <source>
        <dbReference type="EMBL" id="SDZ19001.1"/>
    </source>
</evidence>
<keyword evidence="3" id="KW-1185">Reference proteome</keyword>
<dbReference type="GO" id="GO:0006352">
    <property type="term" value="P:DNA-templated transcription initiation"/>
    <property type="evidence" value="ECO:0007669"/>
    <property type="project" value="InterPro"/>
</dbReference>
<name>A0A1H3R114_9FIRM</name>
<dbReference type="AlphaFoldDB" id="A0A1H3R114"/>
<dbReference type="Proteomes" id="UP000199230">
    <property type="component" value="Unassembled WGS sequence"/>
</dbReference>
<proteinExistence type="predicted"/>